<evidence type="ECO:0000256" key="2">
    <source>
        <dbReference type="ARBA" id="ARBA00023121"/>
    </source>
</evidence>
<dbReference type="AlphaFoldDB" id="A0AAV7KHL3"/>
<dbReference type="Gene3D" id="1.20.80.10">
    <property type="match status" value="1"/>
</dbReference>
<dbReference type="SUPFAM" id="SSF47027">
    <property type="entry name" value="Acyl-CoA binding protein"/>
    <property type="match status" value="1"/>
</dbReference>
<name>A0AAV7KHL3_9METZ</name>
<evidence type="ECO:0000313" key="4">
    <source>
        <dbReference type="EMBL" id="KAI6660817.1"/>
    </source>
</evidence>
<comment type="similarity">
    <text evidence="1">Belongs to the ACBP family.</text>
</comment>
<dbReference type="GO" id="GO:0006631">
    <property type="term" value="P:fatty acid metabolic process"/>
    <property type="evidence" value="ECO:0007669"/>
    <property type="project" value="TreeGrafter"/>
</dbReference>
<dbReference type="InterPro" id="IPR014352">
    <property type="entry name" value="FERM/acyl-CoA-bd_prot_sf"/>
</dbReference>
<organism evidence="4 5">
    <name type="scientific">Oopsacas minuta</name>
    <dbReference type="NCBI Taxonomy" id="111878"/>
    <lineage>
        <taxon>Eukaryota</taxon>
        <taxon>Metazoa</taxon>
        <taxon>Porifera</taxon>
        <taxon>Hexactinellida</taxon>
        <taxon>Hexasterophora</taxon>
        <taxon>Lyssacinosida</taxon>
        <taxon>Leucopsacidae</taxon>
        <taxon>Oopsacas</taxon>
    </lineage>
</organism>
<dbReference type="PANTHER" id="PTHR23310">
    <property type="entry name" value="ACYL-COA-BINDING PROTEIN, ACBP"/>
    <property type="match status" value="1"/>
</dbReference>
<dbReference type="Pfam" id="PF00887">
    <property type="entry name" value="ACBP"/>
    <property type="match status" value="1"/>
</dbReference>
<accession>A0AAV7KHL3</accession>
<gene>
    <name evidence="4" type="ORF">LOD99_10214</name>
</gene>
<dbReference type="PRINTS" id="PR00689">
    <property type="entry name" value="ACOABINDINGP"/>
</dbReference>
<evidence type="ECO:0000313" key="5">
    <source>
        <dbReference type="Proteomes" id="UP001165289"/>
    </source>
</evidence>
<sequence>MATAGDLAANFQKAADFIRSLPPEGSIQPSQELKLKYYSHYKQATIGKCDMPRPGMLDFTGKAKWDAWNALGDMSKDVAMREYIKIMVASMSENEKTPASEALLKELSEFLKV</sequence>
<comment type="caution">
    <text evidence="4">The sequence shown here is derived from an EMBL/GenBank/DDBJ whole genome shotgun (WGS) entry which is preliminary data.</text>
</comment>
<keyword evidence="2" id="KW-0446">Lipid-binding</keyword>
<dbReference type="InterPro" id="IPR022408">
    <property type="entry name" value="Acyl-CoA-binding_prot_CS"/>
</dbReference>
<dbReference type="PROSITE" id="PS00880">
    <property type="entry name" value="ACB_1"/>
    <property type="match status" value="1"/>
</dbReference>
<proteinExistence type="inferred from homology"/>
<reference evidence="4 5" key="1">
    <citation type="journal article" date="2023" name="BMC Biol.">
        <title>The compact genome of the sponge Oopsacas minuta (Hexactinellida) is lacking key metazoan core genes.</title>
        <authorList>
            <person name="Santini S."/>
            <person name="Schenkelaars Q."/>
            <person name="Jourda C."/>
            <person name="Duchesne M."/>
            <person name="Belahbib H."/>
            <person name="Rocher C."/>
            <person name="Selva M."/>
            <person name="Riesgo A."/>
            <person name="Vervoort M."/>
            <person name="Leys S.P."/>
            <person name="Kodjabachian L."/>
            <person name="Le Bivic A."/>
            <person name="Borchiellini C."/>
            <person name="Claverie J.M."/>
            <person name="Renard E."/>
        </authorList>
    </citation>
    <scope>NUCLEOTIDE SEQUENCE [LARGE SCALE GENOMIC DNA]</scope>
    <source>
        <strain evidence="4">SPO-2</strain>
    </source>
</reference>
<dbReference type="GO" id="GO:0000062">
    <property type="term" value="F:fatty-acyl-CoA binding"/>
    <property type="evidence" value="ECO:0007669"/>
    <property type="project" value="InterPro"/>
</dbReference>
<evidence type="ECO:0000259" key="3">
    <source>
        <dbReference type="PROSITE" id="PS51228"/>
    </source>
</evidence>
<evidence type="ECO:0000256" key="1">
    <source>
        <dbReference type="ARBA" id="ARBA00005567"/>
    </source>
</evidence>
<dbReference type="EMBL" id="JAKMXF010000023">
    <property type="protein sequence ID" value="KAI6660817.1"/>
    <property type="molecule type" value="Genomic_DNA"/>
</dbReference>
<keyword evidence="5" id="KW-1185">Reference proteome</keyword>
<dbReference type="PANTHER" id="PTHR23310:SF62">
    <property type="entry name" value="ACYL-COA BINDING PROTEIN 1, ISOFORM A"/>
    <property type="match status" value="1"/>
</dbReference>
<feature type="domain" description="ACB" evidence="3">
    <location>
        <begin position="7"/>
        <end position="96"/>
    </location>
</feature>
<dbReference type="Proteomes" id="UP001165289">
    <property type="component" value="Unassembled WGS sequence"/>
</dbReference>
<dbReference type="InterPro" id="IPR000582">
    <property type="entry name" value="Acyl-CoA-binding_protein"/>
</dbReference>
<dbReference type="InterPro" id="IPR035984">
    <property type="entry name" value="Acyl-CoA-binding_sf"/>
</dbReference>
<protein>
    <recommendedName>
        <fullName evidence="3">ACB domain-containing protein</fullName>
    </recommendedName>
</protein>
<dbReference type="PROSITE" id="PS51228">
    <property type="entry name" value="ACB_2"/>
    <property type="match status" value="1"/>
</dbReference>
<dbReference type="FunFam" id="1.20.80.10:FF:000010">
    <property type="entry name" value="Acyl-CoA-binding domain-containing protein 5"/>
    <property type="match status" value="1"/>
</dbReference>